<protein>
    <submittedName>
        <fullName evidence="1">Uncharacterized protein</fullName>
    </submittedName>
</protein>
<sequence length="59" mass="6615">MEHKPHLFKTLGFVGVQAPSNAVFPYTLHPTPCTPHPVSDPTLSLFAIAAVHEYELWSW</sequence>
<dbReference type="RefSeq" id="WP_214432541.1">
    <property type="nucleotide sequence ID" value="NZ_JAECZA010000041.1"/>
</dbReference>
<proteinExistence type="predicted"/>
<gene>
    <name evidence="1" type="ORF">I8752_11990</name>
</gene>
<accession>A0A8J7I612</accession>
<comment type="caution">
    <text evidence="1">The sequence shown here is derived from an EMBL/GenBank/DDBJ whole genome shotgun (WGS) entry which is preliminary data.</text>
</comment>
<dbReference type="Proteomes" id="UP000662314">
    <property type="component" value="Unassembled WGS sequence"/>
</dbReference>
<name>A0A8J7I612_9NOST</name>
<keyword evidence="2" id="KW-1185">Reference proteome</keyword>
<evidence type="ECO:0000313" key="2">
    <source>
        <dbReference type="Proteomes" id="UP000662314"/>
    </source>
</evidence>
<dbReference type="EMBL" id="JAECZA010000041">
    <property type="protein sequence ID" value="MBH8573726.1"/>
    <property type="molecule type" value="Genomic_DNA"/>
</dbReference>
<dbReference type="AlphaFoldDB" id="A0A8J7I612"/>
<evidence type="ECO:0000313" key="1">
    <source>
        <dbReference type="EMBL" id="MBH8573726.1"/>
    </source>
</evidence>
<organism evidence="1 2">
    <name type="scientific">Dendronalium phyllosphericum CENA369</name>
    <dbReference type="NCBI Taxonomy" id="1725256"/>
    <lineage>
        <taxon>Bacteria</taxon>
        <taxon>Bacillati</taxon>
        <taxon>Cyanobacteriota</taxon>
        <taxon>Cyanophyceae</taxon>
        <taxon>Nostocales</taxon>
        <taxon>Nostocaceae</taxon>
        <taxon>Dendronalium</taxon>
        <taxon>Dendronalium phyllosphericum</taxon>
    </lineage>
</organism>
<reference evidence="1 2" key="1">
    <citation type="journal article" date="2021" name="Int. J. Syst. Evol. Microbiol.">
        <title>Amazonocrinis nigriterrae gen. nov., sp. nov., Atlanticothrix silvestris gen. nov., sp. nov. and Dendronalium phyllosphericum gen. nov., sp. nov., nostocacean cyanobacteria from Brazilian environments.</title>
        <authorList>
            <person name="Alvarenga D.O."/>
            <person name="Andreote A.P.D."/>
            <person name="Branco L.H.Z."/>
            <person name="Delbaje E."/>
            <person name="Cruz R.B."/>
            <person name="Varani A.M."/>
            <person name="Fiore M.F."/>
        </authorList>
    </citation>
    <scope>NUCLEOTIDE SEQUENCE [LARGE SCALE GENOMIC DNA]</scope>
    <source>
        <strain evidence="1 2">CENA369</strain>
    </source>
</reference>